<dbReference type="InterPro" id="IPR001036">
    <property type="entry name" value="Acrflvin-R"/>
</dbReference>
<reference evidence="3 4" key="1">
    <citation type="submission" date="2018-05" db="EMBL/GenBank/DDBJ databases">
        <title>Complete Genome Sequence of Deinococcus sp. strain 17bor-2.</title>
        <authorList>
            <person name="Srinivasan S."/>
        </authorList>
    </citation>
    <scope>NUCLEOTIDE SEQUENCE [LARGE SCALE GENOMIC DNA]</scope>
    <source>
        <strain evidence="3 4">17bor-2</strain>
    </source>
</reference>
<proteinExistence type="predicted"/>
<feature type="transmembrane region" description="Helical" evidence="2">
    <location>
        <begin position="620"/>
        <end position="642"/>
    </location>
</feature>
<feature type="transmembrane region" description="Helical" evidence="2">
    <location>
        <begin position="453"/>
        <end position="478"/>
    </location>
</feature>
<feature type="transmembrane region" description="Helical" evidence="2">
    <location>
        <begin position="564"/>
        <end position="583"/>
    </location>
</feature>
<dbReference type="EMBL" id="CP029494">
    <property type="protein sequence ID" value="AWN24148.1"/>
    <property type="molecule type" value="Genomic_DNA"/>
</dbReference>
<dbReference type="Pfam" id="PF00873">
    <property type="entry name" value="ACR_tran"/>
    <property type="match status" value="2"/>
</dbReference>
<evidence type="ECO:0000313" key="4">
    <source>
        <dbReference type="Proteomes" id="UP000245368"/>
    </source>
</evidence>
<dbReference type="SUPFAM" id="SSF82866">
    <property type="entry name" value="Multidrug efflux transporter AcrB transmembrane domain"/>
    <property type="match status" value="2"/>
</dbReference>
<name>A0A2Z3JS82_9DEIO</name>
<evidence type="ECO:0000313" key="3">
    <source>
        <dbReference type="EMBL" id="AWN24148.1"/>
    </source>
</evidence>
<feature type="transmembrane region" description="Helical" evidence="2">
    <location>
        <begin position="1081"/>
        <end position="1107"/>
    </location>
</feature>
<dbReference type="InterPro" id="IPR027463">
    <property type="entry name" value="AcrB_DN_DC_subdom"/>
</dbReference>
<dbReference type="Gene3D" id="3.30.70.1430">
    <property type="entry name" value="Multidrug efflux transporter AcrB pore domain"/>
    <property type="match status" value="1"/>
</dbReference>
<sequence>MTDPASTPARPEPRKTARERQKEFFGRINPLVNFSVSRYVFSIGIFIGIVVFGLVSMRSLGVDLLPTVNIPVVNVSASYPGASPEAVDKQVTQVLESAVAQVIGATSVSSTSSSGSSRVTLQFADGTDQDAAANQVASLVASAARRLPAGTDTPSVRTFNPNASAILEFGIAGGRASLDDVYDYANNVLLPALQRVDGVANVTLAGGSTRQIQVLLNPDLLSTYGLTPAAVSSAITSSNINSSIGTITRNNTTLTYTTNSLLTSVADVASVKIDAERGLQVSDVASVRNNASTDSYTRVNGLPVVLVSIQQTAGSNAVSVVDNVKALIGATKLPSGYSVTFSNDTTAPIRASIAATEHELYITALVVAVVTMLFLGRLNTAFTVIAAIPISLAAAPILYRLMGFTFNQVSLLALIVAIGIVVDDSIVVAENVERYRALGYNRVQSVLKGASEVFSAVAAASLSLLAVLIPVSFLGGIIGSYLQQFALGLAAAVAMSWLEALLFLTVRMAYTPDAHPLGWRDMGRSLASLPARLSWGLRSVRTAWFWIAFIVVLAAIWSLTHRPLYLLGAVLLPLALGLAVYVWSAVLAFLEALTTTLSGWTNRLLALVREAYARTLDDALHFSPLVLIFAAAFLAATVVIAVPKMNFTFTPATDSGTLRASLRLPSGLSLSSTNQLLGRLENYFLSQKDVQTVQSSVSNSGASVNITLKPIEERPSINTLTREYQQGLRNLYSDQPNVRANIFSQGGFRGQGSQQSINLVSSNFDLLKERAGLAVTTLEADPNILSVSSSLDNTNLENRFVPNQNLLAGTGLSASNVASTLNNYASGTSAGSVEVGGVTYPIQVTVDPARLTDEQSLLSLPIYSSTLRSNLTVGQLGRVTQGSAPNRIERSNRIYSLSLNYQPATDTALSTNALTQQVQDDLTKAGVLDNLVSVGAADRNGGAALGNTLGTLGVQAFALSLLLVYLVMGSQFNSFRYPFYLLLPVPFAVAGALWVIALTGNSLDIFGVLGFLLLIGLSAKNAIIYLEFVVEKMQEMPFREALIEASRLRFRPIIMTTLTVLVISVPLLLNTGSGSEYGKSISLVIVGGVSVSAFMTFFVVPAAFYLFERRRAEKNQPPLPARPTAEERPLPRTEGGYAPGR</sequence>
<feature type="transmembrane region" description="Helical" evidence="2">
    <location>
        <begin position="382"/>
        <end position="399"/>
    </location>
</feature>
<accession>A0A2Z3JS82</accession>
<dbReference type="GO" id="GO:0005886">
    <property type="term" value="C:plasma membrane"/>
    <property type="evidence" value="ECO:0007669"/>
    <property type="project" value="TreeGrafter"/>
</dbReference>
<feature type="transmembrane region" description="Helical" evidence="2">
    <location>
        <begin position="485"/>
        <end position="510"/>
    </location>
</feature>
<evidence type="ECO:0000256" key="2">
    <source>
        <dbReference type="SAM" id="Phobius"/>
    </source>
</evidence>
<gene>
    <name evidence="3" type="ORF">DKM44_13680</name>
</gene>
<feature type="transmembrane region" description="Helical" evidence="2">
    <location>
        <begin position="1005"/>
        <end position="1030"/>
    </location>
</feature>
<dbReference type="Proteomes" id="UP000245368">
    <property type="component" value="Chromosome"/>
</dbReference>
<dbReference type="Gene3D" id="3.30.2090.10">
    <property type="entry name" value="Multidrug efflux transporter AcrB TolC docking domain, DN and DC subdomains"/>
    <property type="match status" value="2"/>
</dbReference>
<dbReference type="GO" id="GO:0042910">
    <property type="term" value="F:xenobiotic transmembrane transporter activity"/>
    <property type="evidence" value="ECO:0007669"/>
    <property type="project" value="TreeGrafter"/>
</dbReference>
<feature type="transmembrane region" description="Helical" evidence="2">
    <location>
        <begin position="589"/>
        <end position="608"/>
    </location>
</feature>
<keyword evidence="2" id="KW-1133">Transmembrane helix</keyword>
<dbReference type="PRINTS" id="PR00702">
    <property type="entry name" value="ACRIFLAVINRP"/>
</dbReference>
<feature type="transmembrane region" description="Helical" evidence="2">
    <location>
        <begin position="543"/>
        <end position="559"/>
    </location>
</feature>
<feature type="transmembrane region" description="Helical" evidence="2">
    <location>
        <begin position="39"/>
        <end position="57"/>
    </location>
</feature>
<feature type="region of interest" description="Disordered" evidence="1">
    <location>
        <begin position="1115"/>
        <end position="1141"/>
    </location>
</feature>
<keyword evidence="2" id="KW-0812">Transmembrane</keyword>
<dbReference type="Gene3D" id="1.20.1640.10">
    <property type="entry name" value="Multidrug efflux transporter AcrB transmembrane domain"/>
    <property type="match status" value="3"/>
</dbReference>
<dbReference type="RefSeq" id="WP_109827874.1">
    <property type="nucleotide sequence ID" value="NZ_CP029494.1"/>
</dbReference>
<keyword evidence="4" id="KW-1185">Reference proteome</keyword>
<dbReference type="OrthoDB" id="9757876at2"/>
<dbReference type="PANTHER" id="PTHR32063:SF0">
    <property type="entry name" value="SWARMING MOTILITY PROTEIN SWRC"/>
    <property type="match status" value="1"/>
</dbReference>
<feature type="transmembrane region" description="Helical" evidence="2">
    <location>
        <begin position="411"/>
        <end position="429"/>
    </location>
</feature>
<dbReference type="SUPFAM" id="SSF82714">
    <property type="entry name" value="Multidrug efflux transporter AcrB TolC docking domain, DN and DC subdomains"/>
    <property type="match status" value="2"/>
</dbReference>
<dbReference type="KEGG" id="dez:DKM44_13680"/>
<organism evidence="3 4">
    <name type="scientific">Deinococcus irradiatisoli</name>
    <dbReference type="NCBI Taxonomy" id="2202254"/>
    <lineage>
        <taxon>Bacteria</taxon>
        <taxon>Thermotogati</taxon>
        <taxon>Deinococcota</taxon>
        <taxon>Deinococci</taxon>
        <taxon>Deinococcales</taxon>
        <taxon>Deinococcaceae</taxon>
        <taxon>Deinococcus</taxon>
    </lineage>
</organism>
<feature type="transmembrane region" description="Helical" evidence="2">
    <location>
        <begin position="979"/>
        <end position="999"/>
    </location>
</feature>
<keyword evidence="2" id="KW-0472">Membrane</keyword>
<feature type="transmembrane region" description="Helical" evidence="2">
    <location>
        <begin position="1050"/>
        <end position="1069"/>
    </location>
</feature>
<dbReference type="SUPFAM" id="SSF82693">
    <property type="entry name" value="Multidrug efflux transporter AcrB pore domain, PN1, PN2, PC1 and PC2 subdomains"/>
    <property type="match status" value="3"/>
</dbReference>
<dbReference type="PANTHER" id="PTHR32063">
    <property type="match status" value="1"/>
</dbReference>
<evidence type="ECO:0000256" key="1">
    <source>
        <dbReference type="SAM" id="MobiDB-lite"/>
    </source>
</evidence>
<feature type="transmembrane region" description="Helical" evidence="2">
    <location>
        <begin position="949"/>
        <end position="967"/>
    </location>
</feature>
<protein>
    <submittedName>
        <fullName evidence="3">AcrB/AcrD/AcrF family protein</fullName>
    </submittedName>
</protein>
<dbReference type="Gene3D" id="3.30.70.1320">
    <property type="entry name" value="Multidrug efflux transporter AcrB pore domain like"/>
    <property type="match status" value="1"/>
</dbReference>
<dbReference type="AlphaFoldDB" id="A0A2Z3JS82"/>